<dbReference type="AlphaFoldDB" id="A0AAU9T1G3"/>
<keyword evidence="3" id="KW-0964">Secreted</keyword>
<accession>A0AAU9T1G3</accession>
<evidence type="ECO:0000256" key="3">
    <source>
        <dbReference type="ARBA" id="ARBA00022525"/>
    </source>
</evidence>
<dbReference type="Pfam" id="PF06876">
    <property type="entry name" value="SCRL"/>
    <property type="match status" value="1"/>
</dbReference>
<feature type="chain" id="PRO_5043560915" description="Plethodontid modulating factor" evidence="9">
    <location>
        <begin position="22"/>
        <end position="86"/>
    </location>
</feature>
<dbReference type="GO" id="GO:0007165">
    <property type="term" value="P:signal transduction"/>
    <property type="evidence" value="ECO:0007669"/>
    <property type="project" value="InterPro"/>
</dbReference>
<keyword evidence="7" id="KW-0611">Plant defense</keyword>
<reference evidence="10 11" key="1">
    <citation type="submission" date="2022-03" db="EMBL/GenBank/DDBJ databases">
        <authorList>
            <person name="Nunn A."/>
            <person name="Chopra R."/>
            <person name="Nunn A."/>
            <person name="Contreras Garrido A."/>
        </authorList>
    </citation>
    <scope>NUCLEOTIDE SEQUENCE [LARGE SCALE GENOMIC DNA]</scope>
</reference>
<keyword evidence="11" id="KW-1185">Reference proteome</keyword>
<dbReference type="GO" id="GO:0005576">
    <property type="term" value="C:extracellular region"/>
    <property type="evidence" value="ECO:0007669"/>
    <property type="project" value="UniProtKB-SubCell"/>
</dbReference>
<keyword evidence="4" id="KW-0929">Antimicrobial</keyword>
<evidence type="ECO:0000256" key="4">
    <source>
        <dbReference type="ARBA" id="ARBA00022529"/>
    </source>
</evidence>
<gene>
    <name evidence="10" type="ORF">TAV2_LOCUS25771</name>
</gene>
<keyword evidence="5" id="KW-0295">Fungicide</keyword>
<sequence>MRSATWFIVFCVLIFHVLSNGKEVEAKELCTRIEDIEGDCSFQGEKECMKFMTNKYKTRYVSCTCNKIFMLKKTKRFCECKSRCEN</sequence>
<comment type="subcellular location">
    <subcellularLocation>
        <location evidence="1">Secreted</location>
    </subcellularLocation>
</comment>
<evidence type="ECO:0008006" key="12">
    <source>
        <dbReference type="Google" id="ProtNLM"/>
    </source>
</evidence>
<name>A0AAU9T1G3_THLAR</name>
<evidence type="ECO:0000256" key="7">
    <source>
        <dbReference type="ARBA" id="ARBA00022821"/>
    </source>
</evidence>
<evidence type="ECO:0000256" key="2">
    <source>
        <dbReference type="ARBA" id="ARBA00006722"/>
    </source>
</evidence>
<comment type="similarity">
    <text evidence="2">Belongs to the DEFL family.</text>
</comment>
<evidence type="ECO:0000256" key="6">
    <source>
        <dbReference type="ARBA" id="ARBA00022729"/>
    </source>
</evidence>
<evidence type="ECO:0000313" key="11">
    <source>
        <dbReference type="Proteomes" id="UP000836841"/>
    </source>
</evidence>
<proteinExistence type="inferred from homology"/>
<evidence type="ECO:0000313" key="10">
    <source>
        <dbReference type="EMBL" id="CAH2077162.1"/>
    </source>
</evidence>
<dbReference type="PANTHER" id="PTHR34450:SF6">
    <property type="entry name" value="DEFENSIN-LIKE PROTEIN 241-RELATED"/>
    <property type="match status" value="1"/>
</dbReference>
<protein>
    <recommendedName>
        <fullName evidence="12">Plethodontid modulating factor</fullName>
    </recommendedName>
</protein>
<dbReference type="GO" id="GO:0050832">
    <property type="term" value="P:defense response to fungus"/>
    <property type="evidence" value="ECO:0007669"/>
    <property type="project" value="UniProtKB-KW"/>
</dbReference>
<evidence type="ECO:0000256" key="9">
    <source>
        <dbReference type="SAM" id="SignalP"/>
    </source>
</evidence>
<organism evidence="10 11">
    <name type="scientific">Thlaspi arvense</name>
    <name type="common">Field penny-cress</name>
    <dbReference type="NCBI Taxonomy" id="13288"/>
    <lineage>
        <taxon>Eukaryota</taxon>
        <taxon>Viridiplantae</taxon>
        <taxon>Streptophyta</taxon>
        <taxon>Embryophyta</taxon>
        <taxon>Tracheophyta</taxon>
        <taxon>Spermatophyta</taxon>
        <taxon>Magnoliopsida</taxon>
        <taxon>eudicotyledons</taxon>
        <taxon>Gunneridae</taxon>
        <taxon>Pentapetalae</taxon>
        <taxon>rosids</taxon>
        <taxon>malvids</taxon>
        <taxon>Brassicales</taxon>
        <taxon>Brassicaceae</taxon>
        <taxon>Thlaspideae</taxon>
        <taxon>Thlaspi</taxon>
    </lineage>
</organism>
<dbReference type="PANTHER" id="PTHR34450">
    <property type="entry name" value="DEFENSIN-LIKE PROTEIN 245-RELATED"/>
    <property type="match status" value="1"/>
</dbReference>
<dbReference type="Proteomes" id="UP000836841">
    <property type="component" value="Chromosome 7"/>
</dbReference>
<feature type="signal peptide" evidence="9">
    <location>
        <begin position="1"/>
        <end position="21"/>
    </location>
</feature>
<keyword evidence="6 9" id="KW-0732">Signal</keyword>
<dbReference type="GO" id="GO:0031640">
    <property type="term" value="P:killing of cells of another organism"/>
    <property type="evidence" value="ECO:0007669"/>
    <property type="project" value="UniProtKB-KW"/>
</dbReference>
<dbReference type="InterPro" id="IPR010682">
    <property type="entry name" value="SCRL"/>
</dbReference>
<keyword evidence="8" id="KW-1015">Disulfide bond</keyword>
<evidence type="ECO:0000256" key="5">
    <source>
        <dbReference type="ARBA" id="ARBA00022577"/>
    </source>
</evidence>
<dbReference type="EMBL" id="OU466863">
    <property type="protein sequence ID" value="CAH2077162.1"/>
    <property type="molecule type" value="Genomic_DNA"/>
</dbReference>
<evidence type="ECO:0000256" key="8">
    <source>
        <dbReference type="ARBA" id="ARBA00023157"/>
    </source>
</evidence>
<evidence type="ECO:0000256" key="1">
    <source>
        <dbReference type="ARBA" id="ARBA00004613"/>
    </source>
</evidence>